<keyword evidence="5" id="KW-1185">Reference proteome</keyword>
<dbReference type="InterPro" id="IPR034122">
    <property type="entry name" value="Retropepsin-like_bacterial"/>
</dbReference>
<dbReference type="OrthoDB" id="7595324at2"/>
<evidence type="ECO:0000256" key="1">
    <source>
        <dbReference type="ARBA" id="ARBA00022801"/>
    </source>
</evidence>
<dbReference type="AlphaFoldDB" id="A0A6I4UPH1"/>
<evidence type="ECO:0000313" key="4">
    <source>
        <dbReference type="EMBL" id="MXP40638.1"/>
    </source>
</evidence>
<dbReference type="Proteomes" id="UP000469159">
    <property type="component" value="Unassembled WGS sequence"/>
</dbReference>
<sequence length="170" mass="17526">MKALLPIVLIIGALIGWFAPDGPEASEGARPARAPAPEARPAARPAWRGGPLVLPRAGDGHFYADVRVDTRDYRMLVDTGASVVALTGEDARGMGLHWDPSALAPVAHGASGPVLGVPVVLDSVAVGDFEARSVQAVIVPEGLPVSLLGQTFLSSVPNVRISGDDLTLAN</sequence>
<evidence type="ECO:0000259" key="3">
    <source>
        <dbReference type="PROSITE" id="PS50175"/>
    </source>
</evidence>
<dbReference type="Pfam" id="PF13975">
    <property type="entry name" value="gag-asp_proteas"/>
    <property type="match status" value="1"/>
</dbReference>
<name>A0A6I4UPH1_9SPHN</name>
<gene>
    <name evidence="4" type="ORF">GRI75_03110</name>
</gene>
<evidence type="ECO:0000256" key="2">
    <source>
        <dbReference type="SAM" id="MobiDB-lite"/>
    </source>
</evidence>
<proteinExistence type="predicted"/>
<organism evidence="4 5">
    <name type="scientific">Croceibacterium soli</name>
    <dbReference type="NCBI Taxonomy" id="1739690"/>
    <lineage>
        <taxon>Bacteria</taxon>
        <taxon>Pseudomonadati</taxon>
        <taxon>Pseudomonadota</taxon>
        <taxon>Alphaproteobacteria</taxon>
        <taxon>Sphingomonadales</taxon>
        <taxon>Erythrobacteraceae</taxon>
        <taxon>Croceibacterium</taxon>
    </lineage>
</organism>
<keyword evidence="1 4" id="KW-0378">Hydrolase</keyword>
<comment type="caution">
    <text evidence="4">The sequence shown here is derived from an EMBL/GenBank/DDBJ whole genome shotgun (WGS) entry which is preliminary data.</text>
</comment>
<feature type="domain" description="Peptidase A2" evidence="3">
    <location>
        <begin position="73"/>
        <end position="152"/>
    </location>
</feature>
<dbReference type="GO" id="GO:0004190">
    <property type="term" value="F:aspartic-type endopeptidase activity"/>
    <property type="evidence" value="ECO:0007669"/>
    <property type="project" value="InterPro"/>
</dbReference>
<dbReference type="Gene3D" id="2.40.70.10">
    <property type="entry name" value="Acid Proteases"/>
    <property type="match status" value="1"/>
</dbReference>
<reference evidence="4 5" key="1">
    <citation type="submission" date="2019-12" db="EMBL/GenBank/DDBJ databases">
        <title>Genomic-based taxomic classification of the family Erythrobacteraceae.</title>
        <authorList>
            <person name="Xu L."/>
        </authorList>
    </citation>
    <scope>NUCLEOTIDE SEQUENCE [LARGE SCALE GENOMIC DNA]</scope>
    <source>
        <strain evidence="4 5">MCCC 1K02066</strain>
    </source>
</reference>
<dbReference type="EMBL" id="WTYK01000001">
    <property type="protein sequence ID" value="MXP40638.1"/>
    <property type="molecule type" value="Genomic_DNA"/>
</dbReference>
<evidence type="ECO:0000313" key="5">
    <source>
        <dbReference type="Proteomes" id="UP000469159"/>
    </source>
</evidence>
<dbReference type="SUPFAM" id="SSF50630">
    <property type="entry name" value="Acid proteases"/>
    <property type="match status" value="1"/>
</dbReference>
<dbReference type="RefSeq" id="WP_160745449.1">
    <property type="nucleotide sequence ID" value="NZ_WTYK01000001.1"/>
</dbReference>
<dbReference type="GO" id="GO:0006508">
    <property type="term" value="P:proteolysis"/>
    <property type="evidence" value="ECO:0007669"/>
    <property type="project" value="UniProtKB-KW"/>
</dbReference>
<dbReference type="NCBIfam" id="TIGR02281">
    <property type="entry name" value="clan_AA_DTGA"/>
    <property type="match status" value="1"/>
</dbReference>
<protein>
    <submittedName>
        <fullName evidence="4">TIGR02281 family clan AA aspartic protease</fullName>
        <ecNumber evidence="4">3.4.23.-</ecNumber>
    </submittedName>
</protein>
<dbReference type="InterPro" id="IPR011969">
    <property type="entry name" value="Clan_AA_Asp_peptidase_C"/>
</dbReference>
<dbReference type="CDD" id="cd05483">
    <property type="entry name" value="retropepsin_like_bacteria"/>
    <property type="match status" value="1"/>
</dbReference>
<dbReference type="InterPro" id="IPR021109">
    <property type="entry name" value="Peptidase_aspartic_dom_sf"/>
</dbReference>
<feature type="region of interest" description="Disordered" evidence="2">
    <location>
        <begin position="25"/>
        <end position="44"/>
    </location>
</feature>
<dbReference type="InterPro" id="IPR001995">
    <property type="entry name" value="Peptidase_A2_cat"/>
</dbReference>
<keyword evidence="4" id="KW-0645">Protease</keyword>
<dbReference type="EC" id="3.4.23.-" evidence="4"/>
<accession>A0A6I4UPH1</accession>
<dbReference type="PROSITE" id="PS50175">
    <property type="entry name" value="ASP_PROT_RETROV"/>
    <property type="match status" value="1"/>
</dbReference>